<feature type="non-terminal residue" evidence="1">
    <location>
        <position position="1"/>
    </location>
</feature>
<comment type="caution">
    <text evidence="1">The sequence shown here is derived from an EMBL/GenBank/DDBJ whole genome shotgun (WGS) entry which is preliminary data.</text>
</comment>
<dbReference type="PANTHER" id="PTHR45950">
    <property type="entry name" value="HOMEOBOX-LEUCINE ZIPPER PROTEIN ATHB-14"/>
    <property type="match status" value="1"/>
</dbReference>
<accession>A0A3L6D5S9</accession>
<dbReference type="InterPro" id="IPR044830">
    <property type="entry name" value="HD-Zip_III"/>
</dbReference>
<proteinExistence type="predicted"/>
<sequence length="548" mass="59026">ICERSLTQSTGGPSGPNTPNLSELRCFLVACSVPEVLRPLYESPKILAQKMTAAALRHIRQIAHESSGEMPYGAGRQPAVLRTFSQRLSRGFNDAVSGFPDDGWSCLLNTDGAEDITVTINSSPNKLVGSHVSASPFFSAMGGGIIMCHRSTWRFLREHRSEWADPGIDAYVRLFEGQLIRCSRFKGCLEVIRLEGHGFSHEEVLMSRDMFLLQLCSGVDEDAPGACAQLVFAPIDESFADDAPLLPSGFRVIPLDAKMDVPTAATTRTLDLASALEVGSGGGGMRASSDGSGTGATRSVLTIAFQFSFENHLRESVAAMARQYVRGVMASVQRVAMAIAPSRLGAYRTEASAGLSRGTCTSYVDWQELQGAHRNGDPLVGHRRRGLSADAVLEAQRRDTRCALKLMPYPEAGHCQLLAVAGFHAQVRQQPGFDILETTMVNIQDLPLEAVLDDEGQKALSAQLPAIMQQVRVVAVVAPMAGGGRRKPADTCLSSLPRREQGLAYLPAACAGRAWGGRRRTEAVAWKVVGDDGAPQCLALMLANWTFI</sequence>
<evidence type="ECO:0000313" key="2">
    <source>
        <dbReference type="Proteomes" id="UP000251960"/>
    </source>
</evidence>
<dbReference type="GO" id="GO:0003677">
    <property type="term" value="F:DNA binding"/>
    <property type="evidence" value="ECO:0007669"/>
    <property type="project" value="UniProtKB-KW"/>
</dbReference>
<keyword evidence="1" id="KW-0371">Homeobox</keyword>
<dbReference type="ExpressionAtlas" id="A0A3L6D5S9">
    <property type="expression patterns" value="baseline"/>
</dbReference>
<dbReference type="PANTHER" id="PTHR45950:SF3">
    <property type="entry name" value="HOMEOBOX-LEUCINE ZIPPER PROTEIN HOX33"/>
    <property type="match status" value="1"/>
</dbReference>
<dbReference type="AlphaFoldDB" id="A0A3L6D5S9"/>
<dbReference type="EMBL" id="NCVQ01001856">
    <property type="protein sequence ID" value="PWZ03912.1"/>
    <property type="molecule type" value="Genomic_DNA"/>
</dbReference>
<protein>
    <submittedName>
        <fullName evidence="1">Homeobox-leucine zipper protein HOX33</fullName>
    </submittedName>
</protein>
<dbReference type="GO" id="GO:0003700">
    <property type="term" value="F:DNA-binding transcription factor activity"/>
    <property type="evidence" value="ECO:0007669"/>
    <property type="project" value="InterPro"/>
</dbReference>
<organism evidence="1 2">
    <name type="scientific">Zea mays</name>
    <name type="common">Maize</name>
    <dbReference type="NCBI Taxonomy" id="4577"/>
    <lineage>
        <taxon>Eukaryota</taxon>
        <taxon>Viridiplantae</taxon>
        <taxon>Streptophyta</taxon>
        <taxon>Embryophyta</taxon>
        <taxon>Tracheophyta</taxon>
        <taxon>Spermatophyta</taxon>
        <taxon>Magnoliopsida</taxon>
        <taxon>Liliopsida</taxon>
        <taxon>Poales</taxon>
        <taxon>Poaceae</taxon>
        <taxon>PACMAD clade</taxon>
        <taxon>Panicoideae</taxon>
        <taxon>Andropogonodae</taxon>
        <taxon>Andropogoneae</taxon>
        <taxon>Tripsacinae</taxon>
        <taxon>Zea</taxon>
    </lineage>
</organism>
<name>A0A3L6D5S9_MAIZE</name>
<reference evidence="1 2" key="1">
    <citation type="journal article" date="2018" name="Nat. Genet.">
        <title>Extensive intraspecific gene order and gene structural variations between Mo17 and other maize genomes.</title>
        <authorList>
            <person name="Sun S."/>
            <person name="Zhou Y."/>
            <person name="Chen J."/>
            <person name="Shi J."/>
            <person name="Zhao H."/>
            <person name="Zhao H."/>
            <person name="Song W."/>
            <person name="Zhang M."/>
            <person name="Cui Y."/>
            <person name="Dong X."/>
            <person name="Liu H."/>
            <person name="Ma X."/>
            <person name="Jiao Y."/>
            <person name="Wang B."/>
            <person name="Wei X."/>
            <person name="Stein J.C."/>
            <person name="Glaubitz J.C."/>
            <person name="Lu F."/>
            <person name="Yu G."/>
            <person name="Liang C."/>
            <person name="Fengler K."/>
            <person name="Li B."/>
            <person name="Rafalski A."/>
            <person name="Schnable P.S."/>
            <person name="Ware D.H."/>
            <person name="Buckler E.S."/>
            <person name="Lai J."/>
        </authorList>
    </citation>
    <scope>NUCLEOTIDE SEQUENCE [LARGE SCALE GENOMIC DNA]</scope>
    <source>
        <strain evidence="2">cv. Missouri 17</strain>
        <tissue evidence="1">Seedling</tissue>
    </source>
</reference>
<dbReference type="Proteomes" id="UP000251960">
    <property type="component" value="Unassembled WGS sequence"/>
</dbReference>
<evidence type="ECO:0000313" key="1">
    <source>
        <dbReference type="EMBL" id="PWZ03912.1"/>
    </source>
</evidence>
<keyword evidence="1" id="KW-0238">DNA-binding</keyword>
<gene>
    <name evidence="1" type="primary">HOX33_0</name>
    <name evidence="1" type="ORF">Zm00014a_038444</name>
</gene>